<feature type="transmembrane region" description="Helical" evidence="2">
    <location>
        <begin position="137"/>
        <end position="160"/>
    </location>
</feature>
<feature type="region of interest" description="Disordered" evidence="1">
    <location>
        <begin position="266"/>
        <end position="294"/>
    </location>
</feature>
<dbReference type="EMBL" id="NBSH01000001">
    <property type="protein sequence ID" value="ORX40618.1"/>
    <property type="molecule type" value="Genomic_DNA"/>
</dbReference>
<proteinExistence type="predicted"/>
<dbReference type="Proteomes" id="UP000193218">
    <property type="component" value="Unassembled WGS sequence"/>
</dbReference>
<dbReference type="AlphaFoldDB" id="A0A1Y1URC7"/>
<keyword evidence="2" id="KW-1133">Transmembrane helix</keyword>
<protein>
    <submittedName>
        <fullName evidence="3">Uncharacterized protein</fullName>
    </submittedName>
</protein>
<keyword evidence="4" id="KW-1185">Reference proteome</keyword>
<keyword evidence="2" id="KW-0472">Membrane</keyword>
<gene>
    <name evidence="3" type="ORF">BD324DRAFT_611549</name>
</gene>
<accession>A0A1Y1URC7</accession>
<dbReference type="RefSeq" id="XP_021874297.1">
    <property type="nucleotide sequence ID" value="XM_022014276.1"/>
</dbReference>
<name>A0A1Y1URC7_9TREE</name>
<feature type="compositionally biased region" description="Polar residues" evidence="1">
    <location>
        <begin position="268"/>
        <end position="294"/>
    </location>
</feature>
<evidence type="ECO:0000313" key="3">
    <source>
        <dbReference type="EMBL" id="ORX40618.1"/>
    </source>
</evidence>
<keyword evidence="2" id="KW-0812">Transmembrane</keyword>
<evidence type="ECO:0000313" key="4">
    <source>
        <dbReference type="Proteomes" id="UP000193218"/>
    </source>
</evidence>
<sequence length="310" mass="33267">MGSRSNQYPGRLRQIPLFYASGLEDTEHFVQFRNVLVSKGERWLGIDFAVVNSTNPPPATLPPGVVVSTSKATAVAVVQSSQSSSRPIKTSGASTFSVSFSVATQNTTPILNNGVPAGDATVLSTASAETHRSGSRLMVGAIVGPVVACAIVVMLLTGWYCYRKRTRPGCETAAARLSSDGSFFETDKMYSSREPCFLEVSHVADRSSYEESDGRRRLAAFVGEMTARQPIAYTLRDTGVTPATIATRSPQPYYAFHSRGHDVHSDASRTSIYAESTPAASSRQGAASRPTSVTTVDTFSALRTSLPYHH</sequence>
<dbReference type="GeneID" id="33556084"/>
<evidence type="ECO:0000256" key="1">
    <source>
        <dbReference type="SAM" id="MobiDB-lite"/>
    </source>
</evidence>
<comment type="caution">
    <text evidence="3">The sequence shown here is derived from an EMBL/GenBank/DDBJ whole genome shotgun (WGS) entry which is preliminary data.</text>
</comment>
<organism evidence="3 4">
    <name type="scientific">Kockovaella imperatae</name>
    <dbReference type="NCBI Taxonomy" id="4999"/>
    <lineage>
        <taxon>Eukaryota</taxon>
        <taxon>Fungi</taxon>
        <taxon>Dikarya</taxon>
        <taxon>Basidiomycota</taxon>
        <taxon>Agaricomycotina</taxon>
        <taxon>Tremellomycetes</taxon>
        <taxon>Tremellales</taxon>
        <taxon>Cuniculitremaceae</taxon>
        <taxon>Kockovaella</taxon>
    </lineage>
</organism>
<reference evidence="3 4" key="1">
    <citation type="submission" date="2017-03" db="EMBL/GenBank/DDBJ databases">
        <title>Widespread Adenine N6-methylation of Active Genes in Fungi.</title>
        <authorList>
            <consortium name="DOE Joint Genome Institute"/>
            <person name="Mondo S.J."/>
            <person name="Dannebaum R.O."/>
            <person name="Kuo R.C."/>
            <person name="Louie K.B."/>
            <person name="Bewick A.J."/>
            <person name="Labutti K."/>
            <person name="Haridas S."/>
            <person name="Kuo A."/>
            <person name="Salamov A."/>
            <person name="Ahrendt S.R."/>
            <person name="Lau R."/>
            <person name="Bowen B.P."/>
            <person name="Lipzen A."/>
            <person name="Sullivan W."/>
            <person name="Andreopoulos W.B."/>
            <person name="Clum A."/>
            <person name="Lindquist E."/>
            <person name="Daum C."/>
            <person name="Northen T.R."/>
            <person name="Ramamoorthy G."/>
            <person name="Schmitz R.J."/>
            <person name="Gryganskyi A."/>
            <person name="Culley D."/>
            <person name="Magnuson J."/>
            <person name="James T.Y."/>
            <person name="O'Malley M.A."/>
            <person name="Stajich J.E."/>
            <person name="Spatafora J.W."/>
            <person name="Visel A."/>
            <person name="Grigoriev I.V."/>
        </authorList>
    </citation>
    <scope>NUCLEOTIDE SEQUENCE [LARGE SCALE GENOMIC DNA]</scope>
    <source>
        <strain evidence="3 4">NRRL Y-17943</strain>
    </source>
</reference>
<evidence type="ECO:0000256" key="2">
    <source>
        <dbReference type="SAM" id="Phobius"/>
    </source>
</evidence>
<dbReference type="InParanoid" id="A0A1Y1URC7"/>